<feature type="non-terminal residue" evidence="1">
    <location>
        <position position="106"/>
    </location>
</feature>
<keyword evidence="2" id="KW-1185">Reference proteome</keyword>
<dbReference type="GeneID" id="63833081"/>
<gene>
    <name evidence="1" type="ORF">M406DRAFT_233854</name>
</gene>
<evidence type="ECO:0000313" key="2">
    <source>
        <dbReference type="Proteomes" id="UP000803844"/>
    </source>
</evidence>
<sequence length="106" mass="11962">GTLPTELRRNVARYLVPEYAVARLSTLNDQVDLNSFMAFAPSGEVWAGNIRYEGVRYISSLSNRRISIEDRLVYRPVPGQLIDTVYTCLNHLGVVQVVFGQSRHPP</sequence>
<dbReference type="OrthoDB" id="5153231at2759"/>
<comment type="caution">
    <text evidence="1">The sequence shown here is derived from an EMBL/GenBank/DDBJ whole genome shotgun (WGS) entry which is preliminary data.</text>
</comment>
<evidence type="ECO:0000313" key="1">
    <source>
        <dbReference type="EMBL" id="KAF3760074.1"/>
    </source>
</evidence>
<dbReference type="RefSeq" id="XP_040771053.1">
    <property type="nucleotide sequence ID" value="XM_040915952.1"/>
</dbReference>
<name>A0A9P4XQT9_CRYP1</name>
<accession>A0A9P4XQT9</accession>
<dbReference type="AlphaFoldDB" id="A0A9P4XQT9"/>
<organism evidence="1 2">
    <name type="scientific">Cryphonectria parasitica (strain ATCC 38755 / EP155)</name>
    <dbReference type="NCBI Taxonomy" id="660469"/>
    <lineage>
        <taxon>Eukaryota</taxon>
        <taxon>Fungi</taxon>
        <taxon>Dikarya</taxon>
        <taxon>Ascomycota</taxon>
        <taxon>Pezizomycotina</taxon>
        <taxon>Sordariomycetes</taxon>
        <taxon>Sordariomycetidae</taxon>
        <taxon>Diaporthales</taxon>
        <taxon>Cryphonectriaceae</taxon>
        <taxon>Cryphonectria-Endothia species complex</taxon>
        <taxon>Cryphonectria</taxon>
    </lineage>
</organism>
<feature type="non-terminal residue" evidence="1">
    <location>
        <position position="1"/>
    </location>
</feature>
<protein>
    <submittedName>
        <fullName evidence="1">Uncharacterized protein</fullName>
    </submittedName>
</protein>
<proteinExistence type="predicted"/>
<dbReference type="Proteomes" id="UP000803844">
    <property type="component" value="Unassembled WGS sequence"/>
</dbReference>
<dbReference type="EMBL" id="MU032354">
    <property type="protein sequence ID" value="KAF3760074.1"/>
    <property type="molecule type" value="Genomic_DNA"/>
</dbReference>
<reference evidence="1" key="1">
    <citation type="journal article" date="2020" name="Phytopathology">
        <title>Genome sequence of the chestnut blight fungus Cryphonectria parasitica EP155: A fundamental resource for an archetypical invasive plant pathogen.</title>
        <authorList>
            <person name="Crouch J.A."/>
            <person name="Dawe A."/>
            <person name="Aerts A."/>
            <person name="Barry K."/>
            <person name="Churchill A.C.L."/>
            <person name="Grimwood J."/>
            <person name="Hillman B."/>
            <person name="Milgroom M.G."/>
            <person name="Pangilinan J."/>
            <person name="Smith M."/>
            <person name="Salamov A."/>
            <person name="Schmutz J."/>
            <person name="Yadav J."/>
            <person name="Grigoriev I.V."/>
            <person name="Nuss D."/>
        </authorList>
    </citation>
    <scope>NUCLEOTIDE SEQUENCE</scope>
    <source>
        <strain evidence="1">EP155</strain>
    </source>
</reference>